<organism evidence="3 4">
    <name type="scientific">Erythranthe guttata</name>
    <name type="common">Yellow monkey flower</name>
    <name type="synonym">Mimulus guttatus</name>
    <dbReference type="NCBI Taxonomy" id="4155"/>
    <lineage>
        <taxon>Eukaryota</taxon>
        <taxon>Viridiplantae</taxon>
        <taxon>Streptophyta</taxon>
        <taxon>Embryophyta</taxon>
        <taxon>Tracheophyta</taxon>
        <taxon>Spermatophyta</taxon>
        <taxon>Magnoliopsida</taxon>
        <taxon>eudicotyledons</taxon>
        <taxon>Gunneridae</taxon>
        <taxon>Pentapetalae</taxon>
        <taxon>asterids</taxon>
        <taxon>lamiids</taxon>
        <taxon>Lamiales</taxon>
        <taxon>Phrymaceae</taxon>
        <taxon>Erythranthe</taxon>
    </lineage>
</organism>
<dbReference type="Pfam" id="PF14368">
    <property type="entry name" value="LTP_2"/>
    <property type="match status" value="1"/>
</dbReference>
<protein>
    <recommendedName>
        <fullName evidence="2">Bifunctional inhibitor/plant lipid transfer protein/seed storage helical domain-containing protein</fullName>
    </recommendedName>
</protein>
<dbReference type="PANTHER" id="PTHR33286">
    <property type="entry name" value="BIFUNCTIONAL INHIBITOR/LIPID-TRANSFER PROTEIN/SEED STORAGE 2S ALBUMIN SUPERFAMILY PROTEIN"/>
    <property type="match status" value="1"/>
</dbReference>
<dbReference type="PANTHER" id="PTHR33286:SF32">
    <property type="entry name" value="BIFUNCTIONAL INHIBITOR_PLANT LIPID TRANSFER PROTEIN_SEED STORAGE HELICAL DOMAIN-CONTAINING PROTEIN"/>
    <property type="match status" value="1"/>
</dbReference>
<evidence type="ECO:0000313" key="3">
    <source>
        <dbReference type="EMBL" id="EYU33555.1"/>
    </source>
</evidence>
<feature type="signal peptide" evidence="1">
    <location>
        <begin position="1"/>
        <end position="29"/>
    </location>
</feature>
<dbReference type="InterPro" id="IPR036312">
    <property type="entry name" value="Bifun_inhib/LTP/seed_sf"/>
</dbReference>
<evidence type="ECO:0000313" key="4">
    <source>
        <dbReference type="Proteomes" id="UP000030748"/>
    </source>
</evidence>
<dbReference type="PhylomeDB" id="A0A022R413"/>
<feature type="chain" id="PRO_5001504474" description="Bifunctional inhibitor/plant lipid transfer protein/seed storage helical domain-containing protein" evidence="1">
    <location>
        <begin position="30"/>
        <end position="113"/>
    </location>
</feature>
<keyword evidence="1" id="KW-0732">Signal</keyword>
<dbReference type="STRING" id="4155.A0A022R413"/>
<dbReference type="Proteomes" id="UP000030748">
    <property type="component" value="Unassembled WGS sequence"/>
</dbReference>
<evidence type="ECO:0000256" key="1">
    <source>
        <dbReference type="SAM" id="SignalP"/>
    </source>
</evidence>
<dbReference type="SUPFAM" id="SSF47699">
    <property type="entry name" value="Bifunctional inhibitor/lipid-transfer protein/seed storage 2S albumin"/>
    <property type="match status" value="1"/>
</dbReference>
<reference evidence="3 4" key="1">
    <citation type="journal article" date="2013" name="Proc. Natl. Acad. Sci. U.S.A.">
        <title>Fine-scale variation in meiotic recombination in Mimulus inferred from population shotgun sequencing.</title>
        <authorList>
            <person name="Hellsten U."/>
            <person name="Wright K.M."/>
            <person name="Jenkins J."/>
            <person name="Shu S."/>
            <person name="Yuan Y."/>
            <person name="Wessler S.R."/>
            <person name="Schmutz J."/>
            <person name="Willis J.H."/>
            <person name="Rokhsar D.S."/>
        </authorList>
    </citation>
    <scope>NUCLEOTIDE SEQUENCE [LARGE SCALE GENOMIC DNA]</scope>
    <source>
        <strain evidence="4">cv. DUN x IM62</strain>
    </source>
</reference>
<feature type="domain" description="Bifunctional inhibitor/plant lipid transfer protein/seed storage helical" evidence="2">
    <location>
        <begin position="19"/>
        <end position="106"/>
    </location>
</feature>
<name>A0A022R413_ERYGU</name>
<dbReference type="OMA" id="GRNVPQH"/>
<dbReference type="Gene3D" id="1.10.110.10">
    <property type="entry name" value="Plant lipid-transfer and hydrophobic proteins"/>
    <property type="match status" value="1"/>
</dbReference>
<sequence>MKGSSSSLIIMIQAVALMIMVVVPAAVLGQTPSECNDEKNKLENGCRAVIFGRDPTAACCQQVRAAHLSCVCPLVTPKLVAAIGGAQRAIRLVQGCGRTVPRNFKCGSLTTPA</sequence>
<gene>
    <name evidence="3" type="ORF">MIMGU_mgv1a016648mg</name>
</gene>
<proteinExistence type="predicted"/>
<accession>A0A022R413</accession>
<keyword evidence="4" id="KW-1185">Reference proteome</keyword>
<dbReference type="InterPro" id="IPR016140">
    <property type="entry name" value="Bifunc_inhib/LTP/seed_store"/>
</dbReference>
<dbReference type="AlphaFoldDB" id="A0A022R413"/>
<dbReference type="eggNOG" id="ENOG502S8HV">
    <property type="taxonomic scope" value="Eukaryota"/>
</dbReference>
<dbReference type="KEGG" id="egt:105961925"/>
<dbReference type="EMBL" id="KI630752">
    <property type="protein sequence ID" value="EYU33555.1"/>
    <property type="molecule type" value="Genomic_DNA"/>
</dbReference>
<dbReference type="OrthoDB" id="1885440at2759"/>
<evidence type="ECO:0000259" key="2">
    <source>
        <dbReference type="Pfam" id="PF14368"/>
    </source>
</evidence>